<organism evidence="3 4">
    <name type="scientific">Noviherbaspirillum pedocola</name>
    <dbReference type="NCBI Taxonomy" id="2801341"/>
    <lineage>
        <taxon>Bacteria</taxon>
        <taxon>Pseudomonadati</taxon>
        <taxon>Pseudomonadota</taxon>
        <taxon>Betaproteobacteria</taxon>
        <taxon>Burkholderiales</taxon>
        <taxon>Oxalobacteraceae</taxon>
        <taxon>Noviherbaspirillum</taxon>
    </lineage>
</organism>
<dbReference type="RefSeq" id="WP_200593632.1">
    <property type="nucleotide sequence ID" value="NZ_JAEPBG010000007.1"/>
</dbReference>
<name>A0A934W821_9BURK</name>
<dbReference type="EMBL" id="JAEPBG010000007">
    <property type="protein sequence ID" value="MBK4736303.1"/>
    <property type="molecule type" value="Genomic_DNA"/>
</dbReference>
<feature type="transmembrane region" description="Helical" evidence="1">
    <location>
        <begin position="159"/>
        <end position="179"/>
    </location>
</feature>
<reference evidence="3" key="1">
    <citation type="submission" date="2021-01" db="EMBL/GenBank/DDBJ databases">
        <title>Genome sequence of strain Noviherbaspirillum sp. DKR-6.</title>
        <authorList>
            <person name="Chaudhary D.K."/>
        </authorList>
    </citation>
    <scope>NUCLEOTIDE SEQUENCE</scope>
    <source>
        <strain evidence="3">DKR-6</strain>
    </source>
</reference>
<dbReference type="AlphaFoldDB" id="A0A934W821"/>
<dbReference type="GO" id="GO:0016747">
    <property type="term" value="F:acyltransferase activity, transferring groups other than amino-acyl groups"/>
    <property type="evidence" value="ECO:0007669"/>
    <property type="project" value="InterPro"/>
</dbReference>
<dbReference type="PANTHER" id="PTHR11161:SF0">
    <property type="entry name" value="O-ACYLTRANSFERASE LIKE PROTEIN"/>
    <property type="match status" value="1"/>
</dbReference>
<dbReference type="PANTHER" id="PTHR11161">
    <property type="entry name" value="O-ACYLTRANSFERASE"/>
    <property type="match status" value="1"/>
</dbReference>
<keyword evidence="1" id="KW-0812">Transmembrane</keyword>
<dbReference type="InterPro" id="IPR052728">
    <property type="entry name" value="O2_lipid_transport_reg"/>
</dbReference>
<comment type="caution">
    <text evidence="3">The sequence shown here is derived from an EMBL/GenBank/DDBJ whole genome shotgun (WGS) entry which is preliminary data.</text>
</comment>
<accession>A0A934W821</accession>
<proteinExistence type="predicted"/>
<dbReference type="Pfam" id="PF01757">
    <property type="entry name" value="Acyl_transf_3"/>
    <property type="match status" value="1"/>
</dbReference>
<evidence type="ECO:0000313" key="4">
    <source>
        <dbReference type="Proteomes" id="UP000622890"/>
    </source>
</evidence>
<evidence type="ECO:0000313" key="3">
    <source>
        <dbReference type="EMBL" id="MBK4736303.1"/>
    </source>
</evidence>
<keyword evidence="1" id="KW-0472">Membrane</keyword>
<feature type="transmembrane region" description="Helical" evidence="1">
    <location>
        <begin position="266"/>
        <end position="282"/>
    </location>
</feature>
<evidence type="ECO:0000256" key="1">
    <source>
        <dbReference type="SAM" id="Phobius"/>
    </source>
</evidence>
<evidence type="ECO:0000259" key="2">
    <source>
        <dbReference type="Pfam" id="PF01757"/>
    </source>
</evidence>
<protein>
    <submittedName>
        <fullName evidence="3">Acyltransferase</fullName>
    </submittedName>
</protein>
<dbReference type="Proteomes" id="UP000622890">
    <property type="component" value="Unassembled WGS sequence"/>
</dbReference>
<feature type="transmembrane region" description="Helical" evidence="1">
    <location>
        <begin position="244"/>
        <end position="260"/>
    </location>
</feature>
<feature type="transmembrane region" description="Helical" evidence="1">
    <location>
        <begin position="303"/>
        <end position="322"/>
    </location>
</feature>
<feature type="transmembrane region" description="Helical" evidence="1">
    <location>
        <begin position="213"/>
        <end position="232"/>
    </location>
</feature>
<gene>
    <name evidence="3" type="ORF">JJB74_16900</name>
</gene>
<keyword evidence="4" id="KW-1185">Reference proteome</keyword>
<sequence>MSAGTGTPRAPSGNNSHLGLLDICKGIAAQLIVLHHLAFYGPMSDYARPLAPGLINWLGDPARMAVQIFLVIGGFLAAKSLCPAGEAAQHGLRMGIVRRYQKLAPPFVVAMLIAVGASAWASAWMIHDSISPPPGWSQLAAHALLLHGVLRYESLSAGAWYVAIDFQLFVIATLLLALSRLRWLRAQLGKPMLPLVCLAMALSLLGFNRDAAWDAWGMYFFGSYGLGMLAWWCSRARGAERRKLFALMLLLGIGALAIDFRARIALSLITALALAATGGRIAHPHARWLTPLYVAGRISYAEFLVHFPVSLVVNAAFFRYAAHDPATQAVGMLCAWTASIAAGALFHRAVEMPLARCFSRALSQRVPSEPGASVGIRFRERFPSPVQQAGTVAFRQVRRQRDG</sequence>
<feature type="transmembrane region" description="Helical" evidence="1">
    <location>
        <begin position="103"/>
        <end position="126"/>
    </location>
</feature>
<keyword evidence="1" id="KW-1133">Transmembrane helix</keyword>
<dbReference type="InterPro" id="IPR002656">
    <property type="entry name" value="Acyl_transf_3_dom"/>
</dbReference>
<feature type="transmembrane region" description="Helical" evidence="1">
    <location>
        <begin position="191"/>
        <end position="207"/>
    </location>
</feature>
<keyword evidence="3" id="KW-0012">Acyltransferase</keyword>
<keyword evidence="3" id="KW-0808">Transferase</keyword>
<feature type="transmembrane region" description="Helical" evidence="1">
    <location>
        <begin position="328"/>
        <end position="346"/>
    </location>
</feature>
<feature type="domain" description="Acyltransferase 3" evidence="2">
    <location>
        <begin position="21"/>
        <end position="334"/>
    </location>
</feature>